<evidence type="ECO:0000313" key="2">
    <source>
        <dbReference type="EMBL" id="MCU6724438.1"/>
    </source>
</evidence>
<dbReference type="PANTHER" id="PTHR30383">
    <property type="entry name" value="THIOESTERASE 1/PROTEASE 1/LYSOPHOSPHOLIPASE L1"/>
    <property type="match status" value="1"/>
</dbReference>
<protein>
    <submittedName>
        <fullName evidence="2">GDSL-type esterase/lipase family protein</fullName>
    </submittedName>
</protein>
<evidence type="ECO:0000259" key="1">
    <source>
        <dbReference type="Pfam" id="PF13472"/>
    </source>
</evidence>
<accession>A0ABT2SIW8</accession>
<gene>
    <name evidence="2" type="ORF">OCV47_03525</name>
</gene>
<dbReference type="InterPro" id="IPR013830">
    <property type="entry name" value="SGNH_hydro"/>
</dbReference>
<dbReference type="InterPro" id="IPR036514">
    <property type="entry name" value="SGNH_hydro_sf"/>
</dbReference>
<dbReference type="PANTHER" id="PTHR30383:SF29">
    <property type="entry name" value="SGNH HYDROLASE-TYPE ESTERASE DOMAIN-CONTAINING PROTEIN"/>
    <property type="match status" value="1"/>
</dbReference>
<keyword evidence="3" id="KW-1185">Reference proteome</keyword>
<comment type="caution">
    <text evidence="2">The sequence shown here is derived from an EMBL/GenBank/DDBJ whole genome shotgun (WGS) entry which is preliminary data.</text>
</comment>
<dbReference type="SUPFAM" id="SSF52266">
    <property type="entry name" value="SGNH hydrolase"/>
    <property type="match status" value="1"/>
</dbReference>
<dbReference type="RefSeq" id="WP_117448100.1">
    <property type="nucleotide sequence ID" value="NZ_JAOQKE010000002.1"/>
</dbReference>
<organism evidence="2 3">
    <name type="scientific">Muricoprocola aceti</name>
    <dbReference type="NCBI Taxonomy" id="2981772"/>
    <lineage>
        <taxon>Bacteria</taxon>
        <taxon>Bacillati</taxon>
        <taxon>Bacillota</taxon>
        <taxon>Clostridia</taxon>
        <taxon>Lachnospirales</taxon>
        <taxon>Lachnospiraceae</taxon>
        <taxon>Muricoprocola</taxon>
    </lineage>
</organism>
<proteinExistence type="predicted"/>
<dbReference type="EMBL" id="JAOQKE010000002">
    <property type="protein sequence ID" value="MCU6724438.1"/>
    <property type="molecule type" value="Genomic_DNA"/>
</dbReference>
<sequence length="205" mass="23108">MKRIVCFGDSNTYGYDAITDGRFDENTRWTCVLQKLAGPDYTIIEEGLSGRTTCYRDPINEGMAGMDYIYPCLMSHGPFDTLIIMLGTNDCKERFSATPKNIADGMKRLVEKAKGMPVWNGVPDIIVISPAPIRKECESSFVAGEMGISSDKSYQLAREYSIMAKLEKVRFLDAASMDMNTIDYMHLSAKGHRQLAEMIWEELQK</sequence>
<name>A0ABT2SIW8_9FIRM</name>
<dbReference type="InterPro" id="IPR051532">
    <property type="entry name" value="Ester_Hydrolysis_Enzymes"/>
</dbReference>
<reference evidence="2 3" key="1">
    <citation type="journal article" date="2021" name="ISME Commun">
        <title>Automated analysis of genomic sequences facilitates high-throughput and comprehensive description of bacteria.</title>
        <authorList>
            <person name="Hitch T.C.A."/>
        </authorList>
    </citation>
    <scope>NUCLEOTIDE SEQUENCE [LARGE SCALE GENOMIC DNA]</scope>
    <source>
        <strain evidence="2 3">Sanger_29</strain>
    </source>
</reference>
<feature type="domain" description="SGNH hydrolase-type esterase" evidence="1">
    <location>
        <begin position="6"/>
        <end position="193"/>
    </location>
</feature>
<dbReference type="Gene3D" id="3.40.50.1110">
    <property type="entry name" value="SGNH hydrolase"/>
    <property type="match status" value="1"/>
</dbReference>
<dbReference type="Proteomes" id="UP001652338">
    <property type="component" value="Unassembled WGS sequence"/>
</dbReference>
<dbReference type="Pfam" id="PF13472">
    <property type="entry name" value="Lipase_GDSL_2"/>
    <property type="match status" value="1"/>
</dbReference>
<evidence type="ECO:0000313" key="3">
    <source>
        <dbReference type="Proteomes" id="UP001652338"/>
    </source>
</evidence>